<evidence type="ECO:0000313" key="6">
    <source>
        <dbReference type="EMBL" id="EIW11921.1"/>
    </source>
</evidence>
<dbReference type="Gene3D" id="3.20.20.80">
    <property type="entry name" value="Glycosidases"/>
    <property type="match status" value="2"/>
</dbReference>
<sequence>MGYDIANYEKVWPTYGTNEDCFALIEKTHKLGMKFITDLVINHCSSEHEWFKESRSSKTNPKRDWFFWRPPKGYDAEGKPIPPNNWKSYFGGSAWTFDEKTQEFYLRLFCSTQPDLNWENEDCRKAIYESAVGYWLDHGVDGFRIDVGSLYSKVVGLPDAPVVDKNSTWQSSDPYTLNGPRIHEFHQEMNQFIRNRVKDGREIMTVGEMQHASDETKRLYTSASRHELSELFNFSHTDVGTSPLFRYNLVPFELKDWKIALAELFRYINGTDCWSTIYLENHDQPRSITRFGDDSPKNRVISGKLLSVLLSALTGTLYVYQGQELGQINFKNWPVEKYEDVEIRNNYNAIKEEHGENSEEMKKFLEAIALISRDHARTPMQWSREEPNAGFSGPSAKPWFYLNDSFREGINVEDEIKDPNSVLNFWKEALKFRKAHKDITVYGYDFEFIDLDNKKLFSFTKKYNNKTLFAALNFSSDATDFKIPNDDSSFKLEFGNYPKKEVDASSRTLKPWEGRIYISE</sequence>
<evidence type="ECO:0000259" key="5">
    <source>
        <dbReference type="SMART" id="SM00642"/>
    </source>
</evidence>
<dbReference type="InterPro" id="IPR045857">
    <property type="entry name" value="O16G_dom_2"/>
</dbReference>
<comment type="similarity">
    <text evidence="1">Belongs to the glycosyl hydrolase 13 family.</text>
</comment>
<protein>
    <submittedName>
        <fullName evidence="6">Ima1p</fullName>
    </submittedName>
</protein>
<dbReference type="GO" id="GO:0004556">
    <property type="term" value="F:alpha-amylase activity"/>
    <property type="evidence" value="ECO:0007669"/>
    <property type="project" value="TreeGrafter"/>
</dbReference>
<dbReference type="GO" id="GO:0000025">
    <property type="term" value="P:maltose catabolic process"/>
    <property type="evidence" value="ECO:0007669"/>
    <property type="project" value="TreeGrafter"/>
</dbReference>
<accession>N1P856</accession>
<keyword evidence="2" id="KW-0378">Hydrolase</keyword>
<dbReference type="AlphaFoldDB" id="N1P856"/>
<dbReference type="OrthoDB" id="1740265at2759"/>
<dbReference type="SMART" id="SM00642">
    <property type="entry name" value="Aamy"/>
    <property type="match status" value="1"/>
</dbReference>
<dbReference type="InterPro" id="IPR017853">
    <property type="entry name" value="GH"/>
</dbReference>
<evidence type="ECO:0000256" key="4">
    <source>
        <dbReference type="ARBA" id="ARBA00026248"/>
    </source>
</evidence>
<dbReference type="PANTHER" id="PTHR10357:SF179">
    <property type="entry name" value="NEUTRAL AND BASIC AMINO ACID TRANSPORT PROTEIN RBAT"/>
    <property type="match status" value="1"/>
</dbReference>
<dbReference type="SUPFAM" id="SSF51445">
    <property type="entry name" value="(Trans)glycosidases"/>
    <property type="match status" value="1"/>
</dbReference>
<feature type="domain" description="Glycosyl hydrolase family 13 catalytic" evidence="5">
    <location>
        <begin position="1"/>
        <end position="377"/>
    </location>
</feature>
<dbReference type="HOGENOM" id="CLU_006462_1_1_1"/>
<dbReference type="GO" id="GO:0005987">
    <property type="term" value="P:sucrose catabolic process"/>
    <property type="evidence" value="ECO:0007669"/>
    <property type="project" value="TreeGrafter"/>
</dbReference>
<reference evidence="6" key="1">
    <citation type="submission" date="2012-03" db="EMBL/GenBank/DDBJ databases">
        <title>De novo sequencing, assembly and analysis of the genome of the laboratory strain Saccharomyces cerevisiae CEN.PK113-7D, a model for modern industrial biotechnology.</title>
        <authorList>
            <person name="Nijkamp J.F."/>
            <person name="van den Broek M.A."/>
            <person name="Datema E."/>
            <person name="de Kok S."/>
            <person name="Bosman L."/>
            <person name="Luttink M.A."/>
            <person name="Daran-Lapujade P."/>
            <person name="Vongsangnak W."/>
            <person name="Nielsen J."/>
            <person name="Heijne W.H.M."/>
            <person name="Klaassen P."/>
            <person name="Platt D."/>
            <person name="Paddon C.J."/>
            <person name="Koetter P."/>
            <person name="van Ham R.C."/>
            <person name="Reinders M.J.T."/>
            <person name="Pronk J.T."/>
            <person name="de Ridder D."/>
            <person name="Daran J.-M."/>
        </authorList>
    </citation>
    <scope>NUCLEOTIDE SEQUENCE</scope>
    <source>
        <strain evidence="6">CEN.PK113-7D</strain>
    </source>
</reference>
<gene>
    <name evidence="6" type="ORF">CENPK1137D_4539</name>
</gene>
<dbReference type="Proteomes" id="UP000013192">
    <property type="component" value="Chromosome III"/>
</dbReference>
<organism evidence="6">
    <name type="scientific">Saccharomyces cerevisiae (strain CEN.PK113-7D)</name>
    <name type="common">Baker's yeast</name>
    <dbReference type="NCBI Taxonomy" id="889517"/>
    <lineage>
        <taxon>Eukaryota</taxon>
        <taxon>Fungi</taxon>
        <taxon>Dikarya</taxon>
        <taxon>Ascomycota</taxon>
        <taxon>Saccharomycotina</taxon>
        <taxon>Saccharomycetes</taxon>
        <taxon>Saccharomycetales</taxon>
        <taxon>Saccharomycetaceae</taxon>
        <taxon>Saccharomyces</taxon>
    </lineage>
</organism>
<keyword evidence="4" id="KW-0462">Maltose metabolism</keyword>
<dbReference type="GO" id="GO:0033934">
    <property type="term" value="F:glucan 1,4-alpha-maltotriohydrolase activity"/>
    <property type="evidence" value="ECO:0007669"/>
    <property type="project" value="TreeGrafter"/>
</dbReference>
<keyword evidence="3" id="KW-0326">Glycosidase</keyword>
<dbReference type="FunFam" id="3.90.400.10:FF:000004">
    <property type="entry name" value="Oligo-1,6-glucosidase"/>
    <property type="match status" value="1"/>
</dbReference>
<evidence type="ECO:0000256" key="1">
    <source>
        <dbReference type="ARBA" id="ARBA00008061"/>
    </source>
</evidence>
<dbReference type="SUPFAM" id="SSF51011">
    <property type="entry name" value="Glycosyl hydrolase domain"/>
    <property type="match status" value="1"/>
</dbReference>
<dbReference type="InterPro" id="IPR006047">
    <property type="entry name" value="GH13_cat_dom"/>
</dbReference>
<name>N1P856_YEASC</name>
<dbReference type="Gene3D" id="3.90.400.10">
    <property type="entry name" value="Oligo-1,6-glucosidase, Domain 2"/>
    <property type="match status" value="1"/>
</dbReference>
<dbReference type="FunFam" id="3.20.20.80:FF:000087">
    <property type="entry name" value="Oligo-1,6-glucosidase IMA1"/>
    <property type="match status" value="1"/>
</dbReference>
<dbReference type="InterPro" id="IPR013780">
    <property type="entry name" value="Glyco_hydro_b"/>
</dbReference>
<dbReference type="GO" id="GO:0004575">
    <property type="term" value="F:sucrose alpha-glucosidase activity"/>
    <property type="evidence" value="ECO:0007669"/>
    <property type="project" value="TreeGrafter"/>
</dbReference>
<dbReference type="PANTHER" id="PTHR10357">
    <property type="entry name" value="ALPHA-AMYLASE FAMILY MEMBER"/>
    <property type="match status" value="1"/>
</dbReference>
<dbReference type="Gene3D" id="2.60.40.1180">
    <property type="entry name" value="Golgi alpha-mannosidase II"/>
    <property type="match status" value="1"/>
</dbReference>
<dbReference type="EMBL" id="CM001524">
    <property type="protein sequence ID" value="EIW11921.1"/>
    <property type="molecule type" value="Genomic_DNA"/>
</dbReference>
<dbReference type="GO" id="GO:0004574">
    <property type="term" value="F:oligo-1,6-glucosidase activity"/>
    <property type="evidence" value="ECO:0007669"/>
    <property type="project" value="TreeGrafter"/>
</dbReference>
<proteinExistence type="inferred from homology"/>
<dbReference type="Pfam" id="PF00128">
    <property type="entry name" value="Alpha-amylase"/>
    <property type="match status" value="1"/>
</dbReference>
<evidence type="ECO:0000256" key="3">
    <source>
        <dbReference type="ARBA" id="ARBA00023295"/>
    </source>
</evidence>
<dbReference type="FunFam" id="2.60.40.1180:FF:000027">
    <property type="entry name" value="Oligo-1,6-glucosidase IMA1"/>
    <property type="match status" value="1"/>
</dbReference>
<evidence type="ECO:0000256" key="2">
    <source>
        <dbReference type="ARBA" id="ARBA00022801"/>
    </source>
</evidence>